<sequence>MYQVAVAFEVQADRREDFIAAVLEDGRRSTADEPGTIRFELVEDDERPNRFYLNEAYEDEAAFIAHCEGGNFQRFFETVQGYAQGPSWLLRGSRITER</sequence>
<name>A0A561UIK4_9ACTN</name>
<dbReference type="Gene3D" id="3.30.70.100">
    <property type="match status" value="1"/>
</dbReference>
<feature type="domain" description="ABM" evidence="1">
    <location>
        <begin position="2"/>
        <end position="95"/>
    </location>
</feature>
<dbReference type="SUPFAM" id="SSF54909">
    <property type="entry name" value="Dimeric alpha+beta barrel"/>
    <property type="match status" value="1"/>
</dbReference>
<dbReference type="InterPro" id="IPR050744">
    <property type="entry name" value="AI-2_Isomerase_LsrG"/>
</dbReference>
<dbReference type="InterPro" id="IPR007138">
    <property type="entry name" value="ABM_dom"/>
</dbReference>
<dbReference type="PANTHER" id="PTHR33336">
    <property type="entry name" value="QUINOL MONOOXYGENASE YGIN-RELATED"/>
    <property type="match status" value="1"/>
</dbReference>
<keyword evidence="3" id="KW-1185">Reference proteome</keyword>
<dbReference type="Pfam" id="PF03992">
    <property type="entry name" value="ABM"/>
    <property type="match status" value="1"/>
</dbReference>
<dbReference type="EMBL" id="VIWT01000001">
    <property type="protein sequence ID" value="TWF99169.1"/>
    <property type="molecule type" value="Genomic_DNA"/>
</dbReference>
<organism evidence="2 3">
    <name type="scientific">Kitasatospora viridis</name>
    <dbReference type="NCBI Taxonomy" id="281105"/>
    <lineage>
        <taxon>Bacteria</taxon>
        <taxon>Bacillati</taxon>
        <taxon>Actinomycetota</taxon>
        <taxon>Actinomycetes</taxon>
        <taxon>Kitasatosporales</taxon>
        <taxon>Streptomycetaceae</taxon>
        <taxon>Kitasatospora</taxon>
    </lineage>
</organism>
<dbReference type="OrthoDB" id="8452260at2"/>
<gene>
    <name evidence="2" type="ORF">FHX73_113008</name>
</gene>
<dbReference type="AlphaFoldDB" id="A0A561UIK4"/>
<dbReference type="PANTHER" id="PTHR33336:SF1">
    <property type="entry name" value="(4S)-4-HYDROXY-5-PHOSPHONOOXYPENTANE-2,3-DIONE ISOMERASE"/>
    <property type="match status" value="1"/>
</dbReference>
<proteinExistence type="predicted"/>
<dbReference type="PROSITE" id="PS51725">
    <property type="entry name" value="ABM"/>
    <property type="match status" value="1"/>
</dbReference>
<dbReference type="RefSeq" id="WP_145905479.1">
    <property type="nucleotide sequence ID" value="NZ_BAAAMZ010000050.1"/>
</dbReference>
<comment type="caution">
    <text evidence="2">The sequence shown here is derived from an EMBL/GenBank/DDBJ whole genome shotgun (WGS) entry which is preliminary data.</text>
</comment>
<dbReference type="GO" id="GO:0005829">
    <property type="term" value="C:cytosol"/>
    <property type="evidence" value="ECO:0007669"/>
    <property type="project" value="TreeGrafter"/>
</dbReference>
<protein>
    <submittedName>
        <fullName evidence="2">Autoinducer 2-degrading protein</fullName>
    </submittedName>
</protein>
<evidence type="ECO:0000313" key="2">
    <source>
        <dbReference type="EMBL" id="TWF99169.1"/>
    </source>
</evidence>
<dbReference type="Proteomes" id="UP000317940">
    <property type="component" value="Unassembled WGS sequence"/>
</dbReference>
<evidence type="ECO:0000313" key="3">
    <source>
        <dbReference type="Proteomes" id="UP000317940"/>
    </source>
</evidence>
<reference evidence="2 3" key="1">
    <citation type="submission" date="2019-06" db="EMBL/GenBank/DDBJ databases">
        <title>Sequencing the genomes of 1000 actinobacteria strains.</title>
        <authorList>
            <person name="Klenk H.-P."/>
        </authorList>
    </citation>
    <scope>NUCLEOTIDE SEQUENCE [LARGE SCALE GENOMIC DNA]</scope>
    <source>
        <strain evidence="2 3">DSM 44826</strain>
    </source>
</reference>
<dbReference type="InterPro" id="IPR011008">
    <property type="entry name" value="Dimeric_a/b-barrel"/>
</dbReference>
<accession>A0A561UIK4</accession>
<dbReference type="GO" id="GO:0016491">
    <property type="term" value="F:oxidoreductase activity"/>
    <property type="evidence" value="ECO:0007669"/>
    <property type="project" value="TreeGrafter"/>
</dbReference>
<evidence type="ECO:0000259" key="1">
    <source>
        <dbReference type="PROSITE" id="PS51725"/>
    </source>
</evidence>